<evidence type="ECO:0000256" key="4">
    <source>
        <dbReference type="ARBA" id="ARBA00022801"/>
    </source>
</evidence>
<feature type="binding site" evidence="7">
    <location>
        <position position="16"/>
    </location>
    <ligand>
        <name>Ca(2+)</name>
        <dbReference type="ChEBI" id="CHEBI:29108"/>
    </ligand>
</feature>
<dbReference type="EC" id="3.5.1.-" evidence="9"/>
<gene>
    <name evidence="10" type="ORF">RN001_016350</name>
</gene>
<feature type="transmembrane region" description="Helical" evidence="9">
    <location>
        <begin position="120"/>
        <end position="137"/>
    </location>
</feature>
<name>A0AAN7P1M2_9COLE</name>
<feature type="transmembrane region" description="Helical" evidence="9">
    <location>
        <begin position="60"/>
        <end position="78"/>
    </location>
</feature>
<dbReference type="AlphaFoldDB" id="A0AAN7P1M2"/>
<evidence type="ECO:0000256" key="3">
    <source>
        <dbReference type="ARBA" id="ARBA00022692"/>
    </source>
</evidence>
<feature type="binding site" evidence="7">
    <location>
        <position position="18"/>
    </location>
    <ligand>
        <name>Ca(2+)</name>
        <dbReference type="ChEBI" id="CHEBI:29108"/>
    </ligand>
</feature>
<dbReference type="Proteomes" id="UP001353858">
    <property type="component" value="Unassembled WGS sequence"/>
</dbReference>
<dbReference type="GO" id="GO:0046514">
    <property type="term" value="P:ceramide catabolic process"/>
    <property type="evidence" value="ECO:0007669"/>
    <property type="project" value="TreeGrafter"/>
</dbReference>
<comment type="function">
    <text evidence="9">Hydrolyzes the sphingolipid ceramide into sphingosine and free fatty acid.</text>
</comment>
<comment type="cofactor">
    <cofactor evidence="8">
        <name>Zn(2+)</name>
        <dbReference type="ChEBI" id="CHEBI:29105"/>
    </cofactor>
</comment>
<dbReference type="GO" id="GO:0016020">
    <property type="term" value="C:membrane"/>
    <property type="evidence" value="ECO:0007669"/>
    <property type="project" value="UniProtKB-SubCell"/>
</dbReference>
<feature type="transmembrane region" description="Helical" evidence="9">
    <location>
        <begin position="172"/>
        <end position="188"/>
    </location>
</feature>
<protein>
    <recommendedName>
        <fullName evidence="9">Alkaline ceramidase</fullName>
        <ecNumber evidence="9">3.5.1.-</ecNumber>
    </recommendedName>
</protein>
<dbReference type="PANTHER" id="PTHR46139">
    <property type="entry name" value="ALKALINE CERAMIDASE"/>
    <property type="match status" value="1"/>
</dbReference>
<comment type="similarity">
    <text evidence="2 9">Belongs to the alkaline ceramidase family.</text>
</comment>
<evidence type="ECO:0000256" key="8">
    <source>
        <dbReference type="PIRSR" id="PIRSR608901-2"/>
    </source>
</evidence>
<accession>A0AAN7P1M2</accession>
<keyword evidence="9" id="KW-0443">Lipid metabolism</keyword>
<organism evidence="10 11">
    <name type="scientific">Aquatica leii</name>
    <dbReference type="NCBI Taxonomy" id="1421715"/>
    <lineage>
        <taxon>Eukaryota</taxon>
        <taxon>Metazoa</taxon>
        <taxon>Ecdysozoa</taxon>
        <taxon>Arthropoda</taxon>
        <taxon>Hexapoda</taxon>
        <taxon>Insecta</taxon>
        <taxon>Pterygota</taxon>
        <taxon>Neoptera</taxon>
        <taxon>Endopterygota</taxon>
        <taxon>Coleoptera</taxon>
        <taxon>Polyphaga</taxon>
        <taxon>Elateriformia</taxon>
        <taxon>Elateroidea</taxon>
        <taxon>Lampyridae</taxon>
        <taxon>Luciolinae</taxon>
        <taxon>Aquatica</taxon>
    </lineage>
</organism>
<dbReference type="PANTHER" id="PTHR46139:SF3">
    <property type="entry name" value="ALKALINE CERAMIDASE"/>
    <property type="match status" value="1"/>
</dbReference>
<evidence type="ECO:0000313" key="10">
    <source>
        <dbReference type="EMBL" id="KAK4872226.1"/>
    </source>
</evidence>
<comment type="caution">
    <text evidence="10">The sequence shown here is derived from an EMBL/GenBank/DDBJ whole genome shotgun (WGS) entry which is preliminary data.</text>
</comment>
<keyword evidence="6 9" id="KW-0472">Membrane</keyword>
<evidence type="ECO:0000313" key="11">
    <source>
        <dbReference type="Proteomes" id="UP001353858"/>
    </source>
</evidence>
<evidence type="ECO:0000256" key="1">
    <source>
        <dbReference type="ARBA" id="ARBA00004141"/>
    </source>
</evidence>
<sequence length="267" mass="30671">MWATLEPGSSPIDWCEDNYTFSPLIAEFVNTFTNIIFVALPPLLIHLFRGYGKFVNQGIHIIWILLIVVGLSSAYFHATLSLIGQLLDEVAILWVFFAAFSMFFPRRLFPAFIHNDRKRFILAMALLGGIGTGLAIIQPAINAFALMTLGIPAVFLLMHELKRSNDLRVYRLGVRCAFVWVIAVFCWINDRLLCETWSSINFPYLHGLWHIFIFIASYTACVLFAYFAVKEEKPEKRAVLKYWPRNDFELGIPYVSIKSHLKDLNEI</sequence>
<feature type="binding site" evidence="8">
    <location>
        <position position="77"/>
    </location>
    <ligand>
        <name>Zn(2+)</name>
        <dbReference type="ChEBI" id="CHEBI:29105"/>
        <note>catalytic</note>
    </ligand>
</feature>
<dbReference type="GO" id="GO:0016811">
    <property type="term" value="F:hydrolase activity, acting on carbon-nitrogen (but not peptide) bonds, in linear amides"/>
    <property type="evidence" value="ECO:0007669"/>
    <property type="project" value="InterPro"/>
</dbReference>
<comment type="subcellular location">
    <subcellularLocation>
        <location evidence="1">Membrane</location>
        <topology evidence="1">Multi-pass membrane protein</topology>
    </subcellularLocation>
</comment>
<evidence type="ECO:0000256" key="2">
    <source>
        <dbReference type="ARBA" id="ARBA00009780"/>
    </source>
</evidence>
<feature type="binding site" evidence="7">
    <location>
        <position position="27"/>
    </location>
    <ligand>
        <name>Ca(2+)</name>
        <dbReference type="ChEBI" id="CHEBI:29108"/>
    </ligand>
</feature>
<keyword evidence="7" id="KW-0479">Metal-binding</keyword>
<dbReference type="GO" id="GO:0046872">
    <property type="term" value="F:metal ion binding"/>
    <property type="evidence" value="ECO:0007669"/>
    <property type="project" value="UniProtKB-KW"/>
</dbReference>
<feature type="transmembrane region" description="Helical" evidence="9">
    <location>
        <begin position="208"/>
        <end position="229"/>
    </location>
</feature>
<evidence type="ECO:0000256" key="5">
    <source>
        <dbReference type="ARBA" id="ARBA00022989"/>
    </source>
</evidence>
<keyword evidence="7" id="KW-0106">Calcium</keyword>
<dbReference type="InterPro" id="IPR008901">
    <property type="entry name" value="ACER"/>
</dbReference>
<feature type="transmembrane region" description="Helical" evidence="9">
    <location>
        <begin position="90"/>
        <end position="108"/>
    </location>
</feature>
<keyword evidence="8" id="KW-0862">Zinc</keyword>
<feature type="binding site" evidence="7">
    <location>
        <position position="13"/>
    </location>
    <ligand>
        <name>Ca(2+)</name>
        <dbReference type="ChEBI" id="CHEBI:29108"/>
    </ligand>
</feature>
<dbReference type="Pfam" id="PF05875">
    <property type="entry name" value="Ceramidase"/>
    <property type="match status" value="1"/>
</dbReference>
<keyword evidence="5 9" id="KW-1133">Transmembrane helix</keyword>
<keyword evidence="4 9" id="KW-0378">Hydrolase</keyword>
<evidence type="ECO:0000256" key="6">
    <source>
        <dbReference type="ARBA" id="ARBA00023136"/>
    </source>
</evidence>
<keyword evidence="3 9" id="KW-0812">Transmembrane</keyword>
<dbReference type="EMBL" id="JARPUR010000008">
    <property type="protein sequence ID" value="KAK4872226.1"/>
    <property type="molecule type" value="Genomic_DNA"/>
</dbReference>
<evidence type="ECO:0000256" key="9">
    <source>
        <dbReference type="RuleBase" id="RU364079"/>
    </source>
</evidence>
<keyword evidence="11" id="KW-1185">Reference proteome</keyword>
<feature type="transmembrane region" description="Helical" evidence="9">
    <location>
        <begin position="143"/>
        <end position="160"/>
    </location>
</feature>
<feature type="binding site" evidence="7">
    <location>
        <position position="14"/>
    </location>
    <ligand>
        <name>Ca(2+)</name>
        <dbReference type="ChEBI" id="CHEBI:29108"/>
    </ligand>
</feature>
<feature type="transmembrane region" description="Helical" evidence="9">
    <location>
        <begin position="28"/>
        <end position="48"/>
    </location>
</feature>
<proteinExistence type="inferred from homology"/>
<evidence type="ECO:0000256" key="7">
    <source>
        <dbReference type="PIRSR" id="PIRSR608901-1"/>
    </source>
</evidence>
<feature type="binding site" evidence="8">
    <location>
        <position position="210"/>
    </location>
    <ligand>
        <name>Zn(2+)</name>
        <dbReference type="ChEBI" id="CHEBI:29105"/>
        <note>catalytic</note>
    </ligand>
</feature>
<reference evidence="11" key="1">
    <citation type="submission" date="2023-01" db="EMBL/GenBank/DDBJ databases">
        <title>Key to firefly adult light organ development and bioluminescence: homeobox transcription factors regulate luciferase expression and transportation to peroxisome.</title>
        <authorList>
            <person name="Fu X."/>
        </authorList>
    </citation>
    <scope>NUCLEOTIDE SEQUENCE [LARGE SCALE GENOMIC DNA]</scope>
</reference>
<feature type="binding site" evidence="8">
    <location>
        <position position="206"/>
    </location>
    <ligand>
        <name>Zn(2+)</name>
        <dbReference type="ChEBI" id="CHEBI:29105"/>
        <note>catalytic</note>
    </ligand>
</feature>